<evidence type="ECO:0000313" key="1">
    <source>
        <dbReference type="EMBL" id="JAH65331.1"/>
    </source>
</evidence>
<sequence length="11" mass="1284">MAKAKSSRKYN</sequence>
<name>A0A0E9UHW9_ANGAN</name>
<accession>A0A0E9UHW9</accession>
<organism evidence="1">
    <name type="scientific">Anguilla anguilla</name>
    <name type="common">European freshwater eel</name>
    <name type="synonym">Muraena anguilla</name>
    <dbReference type="NCBI Taxonomy" id="7936"/>
    <lineage>
        <taxon>Eukaryota</taxon>
        <taxon>Metazoa</taxon>
        <taxon>Chordata</taxon>
        <taxon>Craniata</taxon>
        <taxon>Vertebrata</taxon>
        <taxon>Euteleostomi</taxon>
        <taxon>Actinopterygii</taxon>
        <taxon>Neopterygii</taxon>
        <taxon>Teleostei</taxon>
        <taxon>Anguilliformes</taxon>
        <taxon>Anguillidae</taxon>
        <taxon>Anguilla</taxon>
    </lineage>
</organism>
<reference evidence="1" key="2">
    <citation type="journal article" date="2015" name="Fish Shellfish Immunol.">
        <title>Early steps in the European eel (Anguilla anguilla)-Vibrio vulnificus interaction in the gills: Role of the RtxA13 toxin.</title>
        <authorList>
            <person name="Callol A."/>
            <person name="Pajuelo D."/>
            <person name="Ebbesson L."/>
            <person name="Teles M."/>
            <person name="MacKenzie S."/>
            <person name="Amaro C."/>
        </authorList>
    </citation>
    <scope>NUCLEOTIDE SEQUENCE</scope>
</reference>
<protein>
    <submittedName>
        <fullName evidence="1">Uncharacterized protein</fullName>
    </submittedName>
</protein>
<reference evidence="1" key="1">
    <citation type="submission" date="2014-11" db="EMBL/GenBank/DDBJ databases">
        <authorList>
            <person name="Amaro Gonzalez C."/>
        </authorList>
    </citation>
    <scope>NUCLEOTIDE SEQUENCE</scope>
</reference>
<proteinExistence type="predicted"/>
<dbReference type="EMBL" id="GBXM01043246">
    <property type="protein sequence ID" value="JAH65331.1"/>
    <property type="molecule type" value="Transcribed_RNA"/>
</dbReference>